<organism evidence="2 3">
    <name type="scientific">Plectus sambesii</name>
    <dbReference type="NCBI Taxonomy" id="2011161"/>
    <lineage>
        <taxon>Eukaryota</taxon>
        <taxon>Metazoa</taxon>
        <taxon>Ecdysozoa</taxon>
        <taxon>Nematoda</taxon>
        <taxon>Chromadorea</taxon>
        <taxon>Plectida</taxon>
        <taxon>Plectina</taxon>
        <taxon>Plectoidea</taxon>
        <taxon>Plectidae</taxon>
        <taxon>Plectus</taxon>
    </lineage>
</organism>
<evidence type="ECO:0000259" key="1">
    <source>
        <dbReference type="Pfam" id="PF09791"/>
    </source>
</evidence>
<proteinExistence type="predicted"/>
<accession>A0A914WRQ3</accession>
<sequence>MTLLLFKLNEDDQLLHDVEQKLRENPDIESLVPAKPDEPLPQDCCGLSCEPCVFDIYRKDLIVWAKECAEPLGLSCSKKDDDEQKRSATEIFSRKQYRSLKLIGVEALTHDTNLYRFELPCASIDFPLCSHLIMR</sequence>
<evidence type="ECO:0000313" key="3">
    <source>
        <dbReference type="WBParaSite" id="PSAMB.scaffold4size155531.g230.t1"/>
    </source>
</evidence>
<dbReference type="Gene3D" id="2.40.30.10">
    <property type="entry name" value="Translation factors"/>
    <property type="match status" value="1"/>
</dbReference>
<keyword evidence="2" id="KW-1185">Reference proteome</keyword>
<name>A0A914WRQ3_9BILA</name>
<evidence type="ECO:0000313" key="2">
    <source>
        <dbReference type="Proteomes" id="UP000887566"/>
    </source>
</evidence>
<feature type="domain" description="Oxidoreductase-like" evidence="1">
    <location>
        <begin position="31"/>
        <end position="69"/>
    </location>
</feature>
<dbReference type="AlphaFoldDB" id="A0A914WRQ3"/>
<protein>
    <submittedName>
        <fullName evidence="3">Oxidoreductase-like domain-containing protein</fullName>
    </submittedName>
</protein>
<dbReference type="Pfam" id="PF09791">
    <property type="entry name" value="Oxidored-like"/>
    <property type="match status" value="1"/>
</dbReference>
<dbReference type="Proteomes" id="UP000887566">
    <property type="component" value="Unplaced"/>
</dbReference>
<dbReference type="InterPro" id="IPR019180">
    <property type="entry name" value="Oxidoreductase-like_N"/>
</dbReference>
<reference evidence="3" key="1">
    <citation type="submission" date="2022-11" db="UniProtKB">
        <authorList>
            <consortium name="WormBaseParasite"/>
        </authorList>
    </citation>
    <scope>IDENTIFICATION</scope>
</reference>
<dbReference type="WBParaSite" id="PSAMB.scaffold4size155531.g230.t1">
    <property type="protein sequence ID" value="PSAMB.scaffold4size155531.g230.t1"/>
    <property type="gene ID" value="PSAMB.scaffold4size155531.g230"/>
</dbReference>